<evidence type="ECO:0000313" key="1">
    <source>
        <dbReference type="EMBL" id="CAH6718595.1"/>
    </source>
</evidence>
<accession>A0ACA9Y0Z8</accession>
<name>A0ACA9Y0Z8_9ASCO</name>
<keyword evidence="2" id="KW-1185">Reference proteome</keyword>
<protein>
    <submittedName>
        <fullName evidence="1">Replication factor A protein 1</fullName>
    </submittedName>
</protein>
<dbReference type="EMBL" id="CALSDN010000001">
    <property type="protein sequence ID" value="CAH6718595.1"/>
    <property type="molecule type" value="Genomic_DNA"/>
</dbReference>
<gene>
    <name evidence="1" type="ORF">CLIB1444_01S10242</name>
</gene>
<reference evidence="1" key="1">
    <citation type="submission" date="2022-06" db="EMBL/GenBank/DDBJ databases">
        <authorList>
            <person name="Legras J.-L."/>
            <person name="Devillers H."/>
            <person name="Grondin C."/>
        </authorList>
    </citation>
    <scope>NUCLEOTIDE SEQUENCE</scope>
    <source>
        <strain evidence="1">CLIB 1444</strain>
    </source>
</reference>
<evidence type="ECO:0000313" key="2">
    <source>
        <dbReference type="Proteomes" id="UP001152531"/>
    </source>
</evidence>
<dbReference type="Proteomes" id="UP001152531">
    <property type="component" value="Unassembled WGS sequence"/>
</dbReference>
<proteinExistence type="predicted"/>
<comment type="caution">
    <text evidence="1">The sequence shown here is derived from an EMBL/GenBank/DDBJ whole genome shotgun (WGS) entry which is preliminary data.</text>
</comment>
<sequence length="612" mass="69496">MTSESIIDKGSLMKMYSVTDRKKYLDTPFVVQVINLKYYDDALHRVRVIMYDGTYNSHGVISQAVASKLEGQGFKKGSVIKVSKHHPKDSQKFFSYLDDVDVVEADYPINITETMKVSDYFASNPEMNYYQHHPDERTSNDSTNQNTDQKFASPAPSNPVATKPKSNANYGNVVPIESLSPYQNSWTIKARVSYKGDLKTWQNARGSGKLFNINLLDESDEIRATAFNDVAEKLHSMLEEGKVVYVSKARIQAAKPQFSRLSHPYELSLDQDTIIEECFDSVEEIPKLQFNFTKLDQIQKAEADAIVDVIGVLREVKPAFQITSKKTGKPFDRRDISIVDNSNFSITVGLWNNTAIDFNIGQGSVIALKGCKIQDFGGRSLTLTQTGSILQNPDTPEAYQLKGWYDNQGSKETFQTLKTEGNSNNYINSRKSILQAQDENLGMNEKPDFFNVKATINFFKTDTFCYPACNNQTSSTSQGQMNTCNRKIIDQGNGTWRCEKCDIEYEQPHYRYILNCSIMDASGQLWTTLFDNEATKIFGQPANELYRLSNEDNDQFKSIVENATMKEYAFRIKARSETYNGNTRIRYQTSAIFDIDFIAESEFLAKELEQLL</sequence>
<organism evidence="1 2">
    <name type="scientific">[Candida] jaroonii</name>
    <dbReference type="NCBI Taxonomy" id="467808"/>
    <lineage>
        <taxon>Eukaryota</taxon>
        <taxon>Fungi</taxon>
        <taxon>Dikarya</taxon>
        <taxon>Ascomycota</taxon>
        <taxon>Saccharomycotina</taxon>
        <taxon>Pichiomycetes</taxon>
        <taxon>Debaryomycetaceae</taxon>
        <taxon>Yamadazyma</taxon>
    </lineage>
</organism>